<evidence type="ECO:0000256" key="3">
    <source>
        <dbReference type="ARBA" id="ARBA00023128"/>
    </source>
</evidence>
<dbReference type="Pfam" id="PF00675">
    <property type="entry name" value="Peptidase_M16"/>
    <property type="match status" value="1"/>
</dbReference>
<gene>
    <name evidence="6" type="ORF">WN51_07165</name>
</gene>
<organism evidence="6 7">
    <name type="scientific">Melipona quadrifasciata</name>
    <dbReference type="NCBI Taxonomy" id="166423"/>
    <lineage>
        <taxon>Eukaryota</taxon>
        <taxon>Metazoa</taxon>
        <taxon>Ecdysozoa</taxon>
        <taxon>Arthropoda</taxon>
        <taxon>Hexapoda</taxon>
        <taxon>Insecta</taxon>
        <taxon>Pterygota</taxon>
        <taxon>Neoptera</taxon>
        <taxon>Endopterygota</taxon>
        <taxon>Hymenoptera</taxon>
        <taxon>Apocrita</taxon>
        <taxon>Aculeata</taxon>
        <taxon>Apoidea</taxon>
        <taxon>Anthophila</taxon>
        <taxon>Apidae</taxon>
        <taxon>Melipona</taxon>
    </lineage>
</organism>
<dbReference type="InterPro" id="IPR011765">
    <property type="entry name" value="Pept_M16_N"/>
</dbReference>
<evidence type="ECO:0000259" key="5">
    <source>
        <dbReference type="Pfam" id="PF05193"/>
    </source>
</evidence>
<dbReference type="GO" id="GO:0046872">
    <property type="term" value="F:metal ion binding"/>
    <property type="evidence" value="ECO:0007669"/>
    <property type="project" value="InterPro"/>
</dbReference>
<feature type="domain" description="Peptidase M16 N-terminal" evidence="4">
    <location>
        <begin position="98"/>
        <end position="241"/>
    </location>
</feature>
<dbReference type="PANTHER" id="PTHR11851:SF226">
    <property type="entry name" value="CYTOCHROME B-C1 COMPLEX SUBUNIT 2, MITOCHONDRIAL"/>
    <property type="match status" value="1"/>
</dbReference>
<name>A0A0M9AAA3_9HYME</name>
<dbReference type="GO" id="GO:0005739">
    <property type="term" value="C:mitochondrion"/>
    <property type="evidence" value="ECO:0007669"/>
    <property type="project" value="UniProtKB-SubCell"/>
</dbReference>
<dbReference type="EMBL" id="KQ435714">
    <property type="protein sequence ID" value="KOX79163.1"/>
    <property type="molecule type" value="Genomic_DNA"/>
</dbReference>
<evidence type="ECO:0000256" key="1">
    <source>
        <dbReference type="ARBA" id="ARBA00004173"/>
    </source>
</evidence>
<dbReference type="OrthoDB" id="6369905at2759"/>
<accession>A0A0M9AAA3</accession>
<reference evidence="6 7" key="1">
    <citation type="submission" date="2015-07" db="EMBL/GenBank/DDBJ databases">
        <title>The genome of Melipona quadrifasciata.</title>
        <authorList>
            <person name="Pan H."/>
            <person name="Kapheim K."/>
        </authorList>
    </citation>
    <scope>NUCLEOTIDE SEQUENCE [LARGE SCALE GENOMIC DNA]</scope>
    <source>
        <strain evidence="6">0111107301</strain>
        <tissue evidence="6">Whole body</tissue>
    </source>
</reference>
<dbReference type="GO" id="GO:0016020">
    <property type="term" value="C:membrane"/>
    <property type="evidence" value="ECO:0007669"/>
    <property type="project" value="UniProtKB-ARBA"/>
</dbReference>
<dbReference type="AlphaFoldDB" id="A0A0M9AAA3"/>
<protein>
    <submittedName>
        <fullName evidence="6">Cytochrome b-c1 complex subunit 2, mitochondrial</fullName>
    </submittedName>
</protein>
<evidence type="ECO:0000256" key="2">
    <source>
        <dbReference type="ARBA" id="ARBA00022946"/>
    </source>
</evidence>
<dbReference type="Gene3D" id="3.30.830.10">
    <property type="entry name" value="Metalloenzyme, LuxS/M16 peptidase-like"/>
    <property type="match status" value="2"/>
</dbReference>
<dbReference type="InterPro" id="IPR007863">
    <property type="entry name" value="Peptidase_M16_C"/>
</dbReference>
<dbReference type="InterPro" id="IPR011249">
    <property type="entry name" value="Metalloenz_LuxS/M16"/>
</dbReference>
<keyword evidence="2" id="KW-0809">Transit peptide</keyword>
<dbReference type="InterPro" id="IPR050361">
    <property type="entry name" value="MPP/UQCRC_Complex"/>
</dbReference>
<proteinExistence type="predicted"/>
<dbReference type="Pfam" id="PF05193">
    <property type="entry name" value="Peptidase_M16_C"/>
    <property type="match status" value="1"/>
</dbReference>
<dbReference type="Proteomes" id="UP000053105">
    <property type="component" value="Unassembled WGS sequence"/>
</dbReference>
<dbReference type="PANTHER" id="PTHR11851">
    <property type="entry name" value="METALLOPROTEASE"/>
    <property type="match status" value="1"/>
</dbReference>
<dbReference type="FunFam" id="3.30.830.10:FF:000039">
    <property type="entry name" value="Ubiquinol-cytochrome c reductase core subunit 2"/>
    <property type="match status" value="1"/>
</dbReference>
<sequence>MSKLLVWSFLHTYDNAKSTLDTVKISRTLPFELKYNSETEMRTNMIKPVMLDRLVFEWFNAHGWISQPVRHYAVAATAPSAACAATPECKVLGNKVTVAAYDNNSPIAQVSIVFRAGSRNETYDTQGIAHHLRIAAGLGTSVASGFAITRNIQQRGGNLITTLDRESIAYTLQITRNNLEDALQYLECAATKQVFKPWEVQDQLPRLKYELGSVSDTVWVIELLHKAAYRNGLGYSLFCPEHRVGTINSESLLHFVNTWCTAPRCAVVGTGVSLAELSALGSNLSIESTDKSNEATKYHGDEIHQETSASLTNVALAVEGVSLKNEKEALACAILQRTSSGATRVKWGSSPTSLHKQLSSVAGSEPFGASTFNASYTDSGLFGVVLCSTPDIIGSLTKETAKWLKSLKVSENEIARGKNILKTEILDAADNVVCLLESLQQQALLKGQVSSPISIANAVDKISASDVKAVADKLAKGRLSLASIGNLKTVPHLDELK</sequence>
<dbReference type="STRING" id="166423.A0A0M9AAA3"/>
<feature type="domain" description="Peptidase M16 C-terminal" evidence="5">
    <location>
        <begin position="247"/>
        <end position="421"/>
    </location>
</feature>
<keyword evidence="3" id="KW-0496">Mitochondrion</keyword>
<dbReference type="FunFam" id="3.30.830.10:FF:000021">
    <property type="entry name" value="Cytochrome b-c1 complex subunit 2"/>
    <property type="match status" value="1"/>
</dbReference>
<evidence type="ECO:0000259" key="4">
    <source>
        <dbReference type="Pfam" id="PF00675"/>
    </source>
</evidence>
<evidence type="ECO:0000313" key="7">
    <source>
        <dbReference type="Proteomes" id="UP000053105"/>
    </source>
</evidence>
<comment type="subcellular location">
    <subcellularLocation>
        <location evidence="1">Mitochondrion</location>
    </subcellularLocation>
</comment>
<evidence type="ECO:0000313" key="6">
    <source>
        <dbReference type="EMBL" id="KOX79163.1"/>
    </source>
</evidence>
<keyword evidence="7" id="KW-1185">Reference proteome</keyword>
<dbReference type="SUPFAM" id="SSF63411">
    <property type="entry name" value="LuxS/MPP-like metallohydrolase"/>
    <property type="match status" value="2"/>
</dbReference>